<evidence type="ECO:0000256" key="5">
    <source>
        <dbReference type="ARBA" id="ARBA00022777"/>
    </source>
</evidence>
<dbReference type="EC" id="2.7.13.3" evidence="2"/>
<dbReference type="CDD" id="cd18774">
    <property type="entry name" value="PDC2_HK_sensor"/>
    <property type="match status" value="1"/>
</dbReference>
<dbReference type="Gene3D" id="3.30.565.10">
    <property type="entry name" value="Histidine kinase-like ATPase, C-terminal domain"/>
    <property type="match status" value="1"/>
</dbReference>
<evidence type="ECO:0000256" key="7">
    <source>
        <dbReference type="ARBA" id="ARBA00023012"/>
    </source>
</evidence>
<dbReference type="GO" id="GO:0000155">
    <property type="term" value="F:phosphorelay sensor kinase activity"/>
    <property type="evidence" value="ECO:0007669"/>
    <property type="project" value="InterPro"/>
</dbReference>
<keyword evidence="9" id="KW-0812">Transmembrane</keyword>
<keyword evidence="9" id="KW-0472">Membrane</keyword>
<reference evidence="11 12" key="1">
    <citation type="submission" date="2016-09" db="EMBL/GenBank/DDBJ databases">
        <title>Complete genome sequence of the Lysinibacillus sphaericus LMG 22257, a specie of Bacillus with ureolytic activity that can effectively biodeposit calcium carbonate.</title>
        <authorList>
            <person name="Yan W."/>
        </authorList>
    </citation>
    <scope>NUCLEOTIDE SEQUENCE [LARGE SCALE GENOMIC DNA]</scope>
    <source>
        <strain evidence="11 12">LMG 22257</strain>
    </source>
</reference>
<keyword evidence="6" id="KW-0067">ATP-binding</keyword>
<organism evidence="11 12">
    <name type="scientific">Sporosarcina ureilytica</name>
    <dbReference type="NCBI Taxonomy" id="298596"/>
    <lineage>
        <taxon>Bacteria</taxon>
        <taxon>Bacillati</taxon>
        <taxon>Bacillota</taxon>
        <taxon>Bacilli</taxon>
        <taxon>Bacillales</taxon>
        <taxon>Caryophanaceae</taxon>
        <taxon>Sporosarcina</taxon>
    </lineage>
</organism>
<dbReference type="InterPro" id="IPR050640">
    <property type="entry name" value="Bact_2-comp_sensor_kinase"/>
</dbReference>
<dbReference type="GO" id="GO:0005524">
    <property type="term" value="F:ATP binding"/>
    <property type="evidence" value="ECO:0007669"/>
    <property type="project" value="UniProtKB-KW"/>
</dbReference>
<feature type="transmembrane region" description="Helical" evidence="9">
    <location>
        <begin position="298"/>
        <end position="319"/>
    </location>
</feature>
<name>A0A1D8JKN2_9BACL</name>
<dbReference type="InterPro" id="IPR036890">
    <property type="entry name" value="HATPase_C_sf"/>
</dbReference>
<dbReference type="InterPro" id="IPR003594">
    <property type="entry name" value="HATPase_dom"/>
</dbReference>
<dbReference type="SUPFAM" id="SSF55874">
    <property type="entry name" value="ATPase domain of HSP90 chaperone/DNA topoisomerase II/histidine kinase"/>
    <property type="match status" value="1"/>
</dbReference>
<sequence length="603" mass="68816">MRSFISKYLFFSFSSTINAFYISIILLFIFITGGVSYQLAKNQIEENTYQSMNDTVLQTSNYLEFVFSDVFEQLVLLSNHKHLSTLLDGEAKDINSNVYIELDNEINTIYHRFPSIIESIYIDIDDGKITFSNGSEQVNPLFSYKDYFVDHKGSKESYYWKNAHLNNLAFDNYKVMSVFKLLEAENSSRNGIVLFTIRADFVEKILNKSFIGESGYLTLVSPDGSTFESEKIPGKFRIDDKTLAKITNSNVNEGKISFENAKGKNLNAIYHTIGVNKWKVVAVFPESQILKTMNNMKYFMTIFLIAVIIMAVFIVNGVGKYISNPIKKLADQMKKADQELLQTTEGIAVPKEMEILYSSFNEQMARNQALLEQIKLEQKEKRQLEVAIIKAQVNPHFLYNTLYSIKGLCDMGLNKDASEMISALSSFFRISISRGNEIISIKEEISHIKSYLYIMEMRYGDNFTYTLDVDKETLSSQIIKLTLQPLIENAIYHGVKLSRKQGLINVNVYKQSGKIHLEVKDNGLGIERERLERIKEEINAPYSKNKREVTGIGLRSVSERLKGYFGSECELMIESVVGKGTKIIIKIPSVKEGNGEYEQSNHS</sequence>
<evidence type="ECO:0000256" key="8">
    <source>
        <dbReference type="SAM" id="Coils"/>
    </source>
</evidence>
<dbReference type="PANTHER" id="PTHR34220:SF7">
    <property type="entry name" value="SENSOR HISTIDINE KINASE YPDA"/>
    <property type="match status" value="1"/>
</dbReference>
<keyword evidence="9" id="KW-1133">Transmembrane helix</keyword>
<dbReference type="SMART" id="SM00387">
    <property type="entry name" value="HATPase_c"/>
    <property type="match status" value="1"/>
</dbReference>
<dbReference type="InterPro" id="IPR010559">
    <property type="entry name" value="Sig_transdc_His_kin_internal"/>
</dbReference>
<dbReference type="Proteomes" id="UP000185746">
    <property type="component" value="Chromosome"/>
</dbReference>
<evidence type="ECO:0000256" key="1">
    <source>
        <dbReference type="ARBA" id="ARBA00000085"/>
    </source>
</evidence>
<dbReference type="AlphaFoldDB" id="A0A1D8JKN2"/>
<dbReference type="Gene3D" id="3.30.450.20">
    <property type="entry name" value="PAS domain"/>
    <property type="match status" value="1"/>
</dbReference>
<evidence type="ECO:0000313" key="12">
    <source>
        <dbReference type="Proteomes" id="UP000185746"/>
    </source>
</evidence>
<gene>
    <name evidence="11" type="ORF">BI350_14475</name>
</gene>
<dbReference type="KEGG" id="surl:BI350_14475"/>
<dbReference type="InterPro" id="IPR005467">
    <property type="entry name" value="His_kinase_dom"/>
</dbReference>
<dbReference type="PANTHER" id="PTHR34220">
    <property type="entry name" value="SENSOR HISTIDINE KINASE YPDA"/>
    <property type="match status" value="1"/>
</dbReference>
<feature type="domain" description="Histidine kinase" evidence="10">
    <location>
        <begin position="483"/>
        <end position="591"/>
    </location>
</feature>
<feature type="coiled-coil region" evidence="8">
    <location>
        <begin position="326"/>
        <end position="394"/>
    </location>
</feature>
<evidence type="ECO:0000256" key="3">
    <source>
        <dbReference type="ARBA" id="ARBA00022679"/>
    </source>
</evidence>
<evidence type="ECO:0000256" key="2">
    <source>
        <dbReference type="ARBA" id="ARBA00012438"/>
    </source>
</evidence>
<feature type="transmembrane region" description="Helical" evidence="9">
    <location>
        <begin position="20"/>
        <end position="40"/>
    </location>
</feature>
<protein>
    <recommendedName>
        <fullName evidence="2">histidine kinase</fullName>
        <ecNumber evidence="2">2.7.13.3</ecNumber>
    </recommendedName>
</protein>
<proteinExistence type="predicted"/>
<evidence type="ECO:0000256" key="6">
    <source>
        <dbReference type="ARBA" id="ARBA00022840"/>
    </source>
</evidence>
<dbReference type="Pfam" id="PF06580">
    <property type="entry name" value="His_kinase"/>
    <property type="match status" value="1"/>
</dbReference>
<evidence type="ECO:0000256" key="9">
    <source>
        <dbReference type="SAM" id="Phobius"/>
    </source>
</evidence>
<dbReference type="GO" id="GO:0016020">
    <property type="term" value="C:membrane"/>
    <property type="evidence" value="ECO:0007669"/>
    <property type="project" value="InterPro"/>
</dbReference>
<evidence type="ECO:0000256" key="4">
    <source>
        <dbReference type="ARBA" id="ARBA00022741"/>
    </source>
</evidence>
<keyword evidence="12" id="KW-1185">Reference proteome</keyword>
<dbReference type="EMBL" id="CP017560">
    <property type="protein sequence ID" value="AOV09265.1"/>
    <property type="molecule type" value="Genomic_DNA"/>
</dbReference>
<evidence type="ECO:0000259" key="10">
    <source>
        <dbReference type="PROSITE" id="PS50109"/>
    </source>
</evidence>
<keyword evidence="5" id="KW-0418">Kinase</keyword>
<accession>A0A1D8JKN2</accession>
<dbReference type="InterPro" id="IPR004358">
    <property type="entry name" value="Sig_transdc_His_kin-like_C"/>
</dbReference>
<dbReference type="Pfam" id="PF02518">
    <property type="entry name" value="HATPase_c"/>
    <property type="match status" value="1"/>
</dbReference>
<keyword evidence="3" id="KW-0808">Transferase</keyword>
<comment type="catalytic activity">
    <reaction evidence="1">
        <text>ATP + protein L-histidine = ADP + protein N-phospho-L-histidine.</text>
        <dbReference type="EC" id="2.7.13.3"/>
    </reaction>
</comment>
<keyword evidence="8" id="KW-0175">Coiled coil</keyword>
<evidence type="ECO:0000313" key="11">
    <source>
        <dbReference type="EMBL" id="AOV09265.1"/>
    </source>
</evidence>
<dbReference type="PROSITE" id="PS50109">
    <property type="entry name" value="HIS_KIN"/>
    <property type="match status" value="1"/>
</dbReference>
<keyword evidence="7" id="KW-0902">Two-component regulatory system</keyword>
<keyword evidence="4" id="KW-0547">Nucleotide-binding</keyword>
<dbReference type="PRINTS" id="PR00344">
    <property type="entry name" value="BCTRLSENSOR"/>
</dbReference>